<dbReference type="PANTHER" id="PTHR43194">
    <property type="entry name" value="HYDROLASE ALPHA/BETA FOLD FAMILY"/>
    <property type="match status" value="1"/>
</dbReference>
<dbReference type="InterPro" id="IPR050228">
    <property type="entry name" value="Carboxylesterase_BioH"/>
</dbReference>
<dbReference type="PANTHER" id="PTHR43194:SF2">
    <property type="entry name" value="PEROXISOMAL MEMBRANE PROTEIN LPX1"/>
    <property type="match status" value="1"/>
</dbReference>
<dbReference type="OrthoDB" id="94039at2759"/>
<evidence type="ECO:0000313" key="4">
    <source>
        <dbReference type="Proteomes" id="UP000777482"/>
    </source>
</evidence>
<evidence type="ECO:0000259" key="2">
    <source>
        <dbReference type="Pfam" id="PF12697"/>
    </source>
</evidence>
<feature type="compositionally biased region" description="Pro residues" evidence="1">
    <location>
        <begin position="20"/>
        <end position="39"/>
    </location>
</feature>
<reference evidence="3 4" key="1">
    <citation type="submission" date="2020-11" db="EMBL/GenBank/DDBJ databases">
        <title>Kefir isolates.</title>
        <authorList>
            <person name="Marcisauskas S."/>
            <person name="Kim Y."/>
            <person name="Blasche S."/>
        </authorList>
    </citation>
    <scope>NUCLEOTIDE SEQUENCE [LARGE SCALE GENOMIC DNA]</scope>
    <source>
        <strain evidence="3 4">KR</strain>
    </source>
</reference>
<dbReference type="Proteomes" id="UP000777482">
    <property type="component" value="Unassembled WGS sequence"/>
</dbReference>
<feature type="compositionally biased region" description="Basic and acidic residues" evidence="1">
    <location>
        <begin position="1"/>
        <end position="11"/>
    </location>
</feature>
<name>A0A9P6VU36_RHOMI</name>
<feature type="region of interest" description="Disordered" evidence="1">
    <location>
        <begin position="1"/>
        <end position="49"/>
    </location>
</feature>
<feature type="domain" description="AB hydrolase-1" evidence="2">
    <location>
        <begin position="226"/>
        <end position="464"/>
    </location>
</feature>
<keyword evidence="4" id="KW-1185">Reference proteome</keyword>
<feature type="region of interest" description="Disordered" evidence="1">
    <location>
        <begin position="63"/>
        <end position="92"/>
    </location>
</feature>
<dbReference type="SUPFAM" id="SSF53474">
    <property type="entry name" value="alpha/beta-Hydrolases"/>
    <property type="match status" value="1"/>
</dbReference>
<dbReference type="InterPro" id="IPR029058">
    <property type="entry name" value="AB_hydrolase_fold"/>
</dbReference>
<accession>A0A9P6VU36</accession>
<dbReference type="Pfam" id="PF12697">
    <property type="entry name" value="Abhydrolase_6"/>
    <property type="match status" value="1"/>
</dbReference>
<proteinExistence type="predicted"/>
<evidence type="ECO:0000256" key="1">
    <source>
        <dbReference type="SAM" id="MobiDB-lite"/>
    </source>
</evidence>
<comment type="caution">
    <text evidence="3">The sequence shown here is derived from an EMBL/GenBank/DDBJ whole genome shotgun (WGS) entry which is preliminary data.</text>
</comment>
<dbReference type="InterPro" id="IPR000073">
    <property type="entry name" value="AB_hydrolase_1"/>
</dbReference>
<organism evidence="3 4">
    <name type="scientific">Rhodotorula mucilaginosa</name>
    <name type="common">Yeast</name>
    <name type="synonym">Rhodotorula rubra</name>
    <dbReference type="NCBI Taxonomy" id="5537"/>
    <lineage>
        <taxon>Eukaryota</taxon>
        <taxon>Fungi</taxon>
        <taxon>Dikarya</taxon>
        <taxon>Basidiomycota</taxon>
        <taxon>Pucciniomycotina</taxon>
        <taxon>Microbotryomycetes</taxon>
        <taxon>Sporidiobolales</taxon>
        <taxon>Sporidiobolaceae</taxon>
        <taxon>Rhodotorula</taxon>
    </lineage>
</organism>
<dbReference type="EMBL" id="PUHQ01000171">
    <property type="protein sequence ID" value="KAG0653876.1"/>
    <property type="molecule type" value="Genomic_DNA"/>
</dbReference>
<gene>
    <name evidence="3" type="ORF">C6P46_002166</name>
</gene>
<dbReference type="Gene3D" id="3.40.50.1820">
    <property type="entry name" value="alpha/beta hydrolase"/>
    <property type="match status" value="1"/>
</dbReference>
<dbReference type="AlphaFoldDB" id="A0A9P6VU36"/>
<protein>
    <recommendedName>
        <fullName evidence="2">AB hydrolase-1 domain-containing protein</fullName>
    </recommendedName>
</protein>
<evidence type="ECO:0000313" key="3">
    <source>
        <dbReference type="EMBL" id="KAG0653876.1"/>
    </source>
</evidence>
<sequence>MATAAELEKTVELLSGPLLPLSPPRPLSRPLPPLPNRPHPSPHDALAPGWTRETLVLPAAFPRSFPRSTKKPHEPARDPTVAAAPGQRADPQRALEQVVRSQIDSFAHPIGADNVTAETEAQEQLVVVGNRYRPARTPSNAAGPGLTLVLSHANGFYKEVWEPVLASVLAEIEQRGSSLPVEEIWALDCVIQGDSAVLNDDVLGNAFNWADHGRDLVNVIAYYLDSPDLATTGAQAGVTTSLPRPAADVPAELAQLDNAPLAGPGPSRPSDRTYRKRLIVGIGHSLGGGATAFAATTCPSLFSSVIFLDPVIVPPELKAPRTMISATVAALKRRATWQTRQEAKESFLSKPFFRAWDSEVLDGYVQHGLHETSDGQVALKTKPHYEALTFMDPLASAARRACVRLQTVPPTLPAHFIFADKGRSVLQEDWIDYLLTRALPHATSTRVEGAGHLVVHEKPRETAHLIVDFLEKTYPQRAGRGAKL</sequence>